<evidence type="ECO:0000313" key="2">
    <source>
        <dbReference type="EMBL" id="THH11905.1"/>
    </source>
</evidence>
<dbReference type="Pfam" id="PF12937">
    <property type="entry name" value="F-box-like"/>
    <property type="match status" value="1"/>
</dbReference>
<proteinExistence type="predicted"/>
<accession>A0A4S4LJA6</accession>
<dbReference type="EMBL" id="SGPK01000006">
    <property type="protein sequence ID" value="THH11905.1"/>
    <property type="molecule type" value="Genomic_DNA"/>
</dbReference>
<dbReference type="SUPFAM" id="SSF81383">
    <property type="entry name" value="F-box domain"/>
    <property type="match status" value="1"/>
</dbReference>
<dbReference type="Gene3D" id="1.20.1280.50">
    <property type="match status" value="1"/>
</dbReference>
<dbReference type="AlphaFoldDB" id="A0A4S4LJA6"/>
<reference evidence="2 3" key="1">
    <citation type="submission" date="2019-02" db="EMBL/GenBank/DDBJ databases">
        <title>Genome sequencing of the rare red list fungi Phellinidium pouzarii.</title>
        <authorList>
            <person name="Buettner E."/>
            <person name="Kellner H."/>
        </authorList>
    </citation>
    <scope>NUCLEOTIDE SEQUENCE [LARGE SCALE GENOMIC DNA]</scope>
    <source>
        <strain evidence="2 3">DSM 108285</strain>
    </source>
</reference>
<protein>
    <recommendedName>
        <fullName evidence="1">F-box domain-containing protein</fullName>
    </recommendedName>
</protein>
<comment type="caution">
    <text evidence="2">The sequence shown here is derived from an EMBL/GenBank/DDBJ whole genome shotgun (WGS) entry which is preliminary data.</text>
</comment>
<dbReference type="PROSITE" id="PS50181">
    <property type="entry name" value="FBOX"/>
    <property type="match status" value="1"/>
</dbReference>
<dbReference type="Proteomes" id="UP000308199">
    <property type="component" value="Unassembled WGS sequence"/>
</dbReference>
<dbReference type="InterPro" id="IPR001810">
    <property type="entry name" value="F-box_dom"/>
</dbReference>
<organism evidence="2 3">
    <name type="scientific">Phellinidium pouzarii</name>
    <dbReference type="NCBI Taxonomy" id="167371"/>
    <lineage>
        <taxon>Eukaryota</taxon>
        <taxon>Fungi</taxon>
        <taxon>Dikarya</taxon>
        <taxon>Basidiomycota</taxon>
        <taxon>Agaricomycotina</taxon>
        <taxon>Agaricomycetes</taxon>
        <taxon>Hymenochaetales</taxon>
        <taxon>Hymenochaetaceae</taxon>
        <taxon>Phellinidium</taxon>
    </lineage>
</organism>
<name>A0A4S4LJA6_9AGAM</name>
<dbReference type="OrthoDB" id="2532648at2759"/>
<evidence type="ECO:0000313" key="3">
    <source>
        <dbReference type="Proteomes" id="UP000308199"/>
    </source>
</evidence>
<gene>
    <name evidence="2" type="ORF">EW145_g329</name>
</gene>
<dbReference type="InterPro" id="IPR036047">
    <property type="entry name" value="F-box-like_dom_sf"/>
</dbReference>
<keyword evidence="3" id="KW-1185">Reference proteome</keyword>
<sequence length="387" mass="43785">MPPSRNNYALFEALPVELIAEILSALDLATLITVSCLSRRLREISSDTALNPWKGPIAHNLRNKDGEYESCLAHLTARTPRANWVDILSAARAEFILFSASIPSLPDSDYDECFRRRFLPSWTKWKKDGRWKEAFLKVLYRVWHRSVTSCTADEAWTKYIVLNRNGSANLLEATSRTFNPLHLFNEMKIQNNLAHLETHIRLVVELADVRILALGVLCKPRSTFSINENARVLLHPPGIQRDDEVSASLTSRVSVDEKMGVLSRDSNHFNSPLINSEYTLMTHPQPSPRHINYPLYTPGGEDVRWTGAGLLEEQGNFWVGVQLLTAQLVTPQTRTHSGELPVLQDLDLVLGPGRSHYMSFTWADLDAIAPWMRERIVKRIDGQGLGI</sequence>
<evidence type="ECO:0000259" key="1">
    <source>
        <dbReference type="PROSITE" id="PS50181"/>
    </source>
</evidence>
<feature type="domain" description="F-box" evidence="1">
    <location>
        <begin position="8"/>
        <end position="56"/>
    </location>
</feature>